<dbReference type="Pfam" id="PF05231">
    <property type="entry name" value="MASE1"/>
    <property type="match status" value="1"/>
</dbReference>
<dbReference type="EC" id="2.7.7.65" evidence="2"/>
<feature type="transmembrane region" description="Helical" evidence="8">
    <location>
        <begin position="156"/>
        <end position="176"/>
    </location>
</feature>
<sequence length="483" mass="52380">MTEQQLPRPGLGAYLLLSLLYFVAARFCGAYTVSPEGMGIIWAPNAVLLAVLLYYQGQGYLRFAVLAVLAEMLGDLPYYPVQQSFFFGLVDTLEATLAWLLMRRASMSTQLGTVEDLAKFMLAGPVLAALAGGTMGALTLYALGVSQNGLLSMTRVWWFGDALGYMIMTPLLLYLAQPASRCGYQYRQGDLVALVFTLAVAAAMVAAENGSLQGVSVTPAVLLPSLLYLAARFHPAWSALGVALVAMTVAVLITGGHHPFGKLPLNEEVMRGQEFILIMSLLGTGFAALMSEIREHKRSLEARVAERTSLLLKLNADLAHQAQTDALTGLLNRRAFYEAAQREVERSTRFERPLAVLMLDLDHFKAINDSHGHLVGDKVLSHFASLLRQTARGSDVVARYGGEEFVVLLPESSLEPGLTLAERLRENLRDSPLMVNGQAIAVTASMGLTILRPPEGVEAMLSRADTALYNAKSGGRDRIMEAS</sequence>
<feature type="transmembrane region" description="Helical" evidence="8">
    <location>
        <begin position="237"/>
        <end position="255"/>
    </location>
</feature>
<feature type="transmembrane region" description="Helical" evidence="8">
    <location>
        <begin position="212"/>
        <end position="230"/>
    </location>
</feature>
<feature type="transmembrane region" description="Helical" evidence="8">
    <location>
        <begin position="12"/>
        <end position="33"/>
    </location>
</feature>
<protein>
    <recommendedName>
        <fullName evidence="2">diguanylate cyclase</fullName>
        <ecNumber evidence="2">2.7.7.65</ecNumber>
    </recommendedName>
</protein>
<dbReference type="Proteomes" id="UP001156706">
    <property type="component" value="Unassembled WGS sequence"/>
</dbReference>
<dbReference type="PANTHER" id="PTHR45138:SF9">
    <property type="entry name" value="DIGUANYLATE CYCLASE DGCM-RELATED"/>
    <property type="match status" value="1"/>
</dbReference>
<dbReference type="InterPro" id="IPR050469">
    <property type="entry name" value="Diguanylate_Cyclase"/>
</dbReference>
<keyword evidence="4 8" id="KW-0812">Transmembrane</keyword>
<dbReference type="InterPro" id="IPR043128">
    <property type="entry name" value="Rev_trsase/Diguanyl_cyclase"/>
</dbReference>
<feature type="transmembrane region" description="Helical" evidence="8">
    <location>
        <begin position="188"/>
        <end position="206"/>
    </location>
</feature>
<dbReference type="PANTHER" id="PTHR45138">
    <property type="entry name" value="REGULATORY COMPONENTS OF SENSORY TRANSDUCTION SYSTEM"/>
    <property type="match status" value="1"/>
</dbReference>
<reference evidence="11" key="1">
    <citation type="journal article" date="2019" name="Int. J. Syst. Evol. Microbiol.">
        <title>The Global Catalogue of Microorganisms (GCM) 10K type strain sequencing project: providing services to taxonomists for standard genome sequencing and annotation.</title>
        <authorList>
            <consortium name="The Broad Institute Genomics Platform"/>
            <consortium name="The Broad Institute Genome Sequencing Center for Infectious Disease"/>
            <person name="Wu L."/>
            <person name="Ma J."/>
        </authorList>
    </citation>
    <scope>NUCLEOTIDE SEQUENCE [LARGE SCALE GENOMIC DNA]</scope>
    <source>
        <strain evidence="11">NBRC 110044</strain>
    </source>
</reference>
<name>A0ABQ5YDS7_9NEIS</name>
<dbReference type="InterPro" id="IPR029787">
    <property type="entry name" value="Nucleotide_cyclase"/>
</dbReference>
<keyword evidence="3" id="KW-1003">Cell membrane</keyword>
<evidence type="ECO:0000256" key="6">
    <source>
        <dbReference type="ARBA" id="ARBA00023136"/>
    </source>
</evidence>
<dbReference type="InterPro" id="IPR000160">
    <property type="entry name" value="GGDEF_dom"/>
</dbReference>
<evidence type="ECO:0000259" key="9">
    <source>
        <dbReference type="PROSITE" id="PS50887"/>
    </source>
</evidence>
<dbReference type="Pfam" id="PF00990">
    <property type="entry name" value="GGDEF"/>
    <property type="match status" value="1"/>
</dbReference>
<dbReference type="InterPro" id="IPR007895">
    <property type="entry name" value="MASE1"/>
</dbReference>
<gene>
    <name evidence="10" type="ORF">GCM10007907_08390</name>
</gene>
<organism evidence="10 11">
    <name type="scientific">Chitinimonas prasina</name>
    <dbReference type="NCBI Taxonomy" id="1434937"/>
    <lineage>
        <taxon>Bacteria</taxon>
        <taxon>Pseudomonadati</taxon>
        <taxon>Pseudomonadota</taxon>
        <taxon>Betaproteobacteria</taxon>
        <taxon>Neisseriales</taxon>
        <taxon>Chitinibacteraceae</taxon>
        <taxon>Chitinimonas</taxon>
    </lineage>
</organism>
<feature type="transmembrane region" description="Helical" evidence="8">
    <location>
        <begin position="122"/>
        <end position="144"/>
    </location>
</feature>
<feature type="transmembrane region" description="Helical" evidence="8">
    <location>
        <begin position="85"/>
        <end position="102"/>
    </location>
</feature>
<evidence type="ECO:0000256" key="8">
    <source>
        <dbReference type="SAM" id="Phobius"/>
    </source>
</evidence>
<evidence type="ECO:0000256" key="7">
    <source>
        <dbReference type="ARBA" id="ARBA00034247"/>
    </source>
</evidence>
<dbReference type="PROSITE" id="PS50887">
    <property type="entry name" value="GGDEF"/>
    <property type="match status" value="1"/>
</dbReference>
<dbReference type="Gene3D" id="3.30.70.270">
    <property type="match status" value="1"/>
</dbReference>
<dbReference type="NCBIfam" id="TIGR00254">
    <property type="entry name" value="GGDEF"/>
    <property type="match status" value="1"/>
</dbReference>
<keyword evidence="5 8" id="KW-1133">Transmembrane helix</keyword>
<comment type="subcellular location">
    <subcellularLocation>
        <location evidence="1">Cell membrane</location>
        <topology evidence="1">Multi-pass membrane protein</topology>
    </subcellularLocation>
</comment>
<dbReference type="SMART" id="SM00267">
    <property type="entry name" value="GGDEF"/>
    <property type="match status" value="1"/>
</dbReference>
<feature type="domain" description="GGDEF" evidence="9">
    <location>
        <begin position="352"/>
        <end position="483"/>
    </location>
</feature>
<proteinExistence type="predicted"/>
<dbReference type="EMBL" id="BSOG01000001">
    <property type="protein sequence ID" value="GLR12049.1"/>
    <property type="molecule type" value="Genomic_DNA"/>
</dbReference>
<dbReference type="RefSeq" id="WP_284195186.1">
    <property type="nucleotide sequence ID" value="NZ_BSOG01000001.1"/>
</dbReference>
<evidence type="ECO:0000313" key="10">
    <source>
        <dbReference type="EMBL" id="GLR12049.1"/>
    </source>
</evidence>
<evidence type="ECO:0000313" key="11">
    <source>
        <dbReference type="Proteomes" id="UP001156706"/>
    </source>
</evidence>
<evidence type="ECO:0000256" key="4">
    <source>
        <dbReference type="ARBA" id="ARBA00022692"/>
    </source>
</evidence>
<evidence type="ECO:0000256" key="1">
    <source>
        <dbReference type="ARBA" id="ARBA00004651"/>
    </source>
</evidence>
<dbReference type="SUPFAM" id="SSF55073">
    <property type="entry name" value="Nucleotide cyclase"/>
    <property type="match status" value="1"/>
</dbReference>
<comment type="catalytic activity">
    <reaction evidence="7">
        <text>2 GTP = 3',3'-c-di-GMP + 2 diphosphate</text>
        <dbReference type="Rhea" id="RHEA:24898"/>
        <dbReference type="ChEBI" id="CHEBI:33019"/>
        <dbReference type="ChEBI" id="CHEBI:37565"/>
        <dbReference type="ChEBI" id="CHEBI:58805"/>
        <dbReference type="EC" id="2.7.7.65"/>
    </reaction>
</comment>
<accession>A0ABQ5YDS7</accession>
<evidence type="ECO:0000256" key="5">
    <source>
        <dbReference type="ARBA" id="ARBA00022989"/>
    </source>
</evidence>
<evidence type="ECO:0000256" key="2">
    <source>
        <dbReference type="ARBA" id="ARBA00012528"/>
    </source>
</evidence>
<evidence type="ECO:0000256" key="3">
    <source>
        <dbReference type="ARBA" id="ARBA00022475"/>
    </source>
</evidence>
<feature type="transmembrane region" description="Helical" evidence="8">
    <location>
        <begin position="39"/>
        <end position="55"/>
    </location>
</feature>
<keyword evidence="11" id="KW-1185">Reference proteome</keyword>
<feature type="transmembrane region" description="Helical" evidence="8">
    <location>
        <begin position="275"/>
        <end position="293"/>
    </location>
</feature>
<keyword evidence="6 8" id="KW-0472">Membrane</keyword>
<dbReference type="CDD" id="cd01949">
    <property type="entry name" value="GGDEF"/>
    <property type="match status" value="1"/>
</dbReference>
<comment type="caution">
    <text evidence="10">The sequence shown here is derived from an EMBL/GenBank/DDBJ whole genome shotgun (WGS) entry which is preliminary data.</text>
</comment>